<dbReference type="AlphaFoldDB" id="A0A0A2MLZ5"/>
<dbReference type="OrthoDB" id="24153at2"/>
<feature type="transmembrane region" description="Helical" evidence="7">
    <location>
        <begin position="12"/>
        <end position="30"/>
    </location>
</feature>
<dbReference type="RefSeq" id="WP_026991454.1">
    <property type="nucleotide sequence ID" value="NZ_AUGP01000029.1"/>
</dbReference>
<evidence type="ECO:0000256" key="6">
    <source>
        <dbReference type="ARBA" id="ARBA00023136"/>
    </source>
</evidence>
<evidence type="ECO:0000256" key="1">
    <source>
        <dbReference type="ARBA" id="ARBA00004651"/>
    </source>
</evidence>
<proteinExistence type="inferred from homology"/>
<dbReference type="Proteomes" id="UP000030111">
    <property type="component" value="Unassembled WGS sequence"/>
</dbReference>
<evidence type="ECO:0000256" key="4">
    <source>
        <dbReference type="ARBA" id="ARBA00022692"/>
    </source>
</evidence>
<dbReference type="EMBL" id="JRLY01000009">
    <property type="protein sequence ID" value="KGO92513.1"/>
    <property type="molecule type" value="Genomic_DNA"/>
</dbReference>
<evidence type="ECO:0000259" key="8">
    <source>
        <dbReference type="PROSITE" id="PS50928"/>
    </source>
</evidence>
<keyword evidence="3" id="KW-1003">Cell membrane</keyword>
<keyword evidence="2 7" id="KW-0813">Transport</keyword>
<keyword evidence="6 7" id="KW-0472">Membrane</keyword>
<dbReference type="PANTHER" id="PTHR43163">
    <property type="entry name" value="DIPEPTIDE TRANSPORT SYSTEM PERMEASE PROTEIN DPPB-RELATED"/>
    <property type="match status" value="1"/>
</dbReference>
<name>A0A0A2MLZ5_9FLAO</name>
<dbReference type="InterPro" id="IPR000515">
    <property type="entry name" value="MetI-like"/>
</dbReference>
<feature type="domain" description="ABC transmembrane type-1" evidence="8">
    <location>
        <begin position="132"/>
        <end position="348"/>
    </location>
</feature>
<dbReference type="InterPro" id="IPR035906">
    <property type="entry name" value="MetI-like_sf"/>
</dbReference>
<dbReference type="Pfam" id="PF19300">
    <property type="entry name" value="BPD_transp_1_N"/>
    <property type="match status" value="1"/>
</dbReference>
<evidence type="ECO:0000256" key="5">
    <source>
        <dbReference type="ARBA" id="ARBA00022989"/>
    </source>
</evidence>
<dbReference type="Pfam" id="PF00528">
    <property type="entry name" value="BPD_transp_1"/>
    <property type="match status" value="1"/>
</dbReference>
<feature type="transmembrane region" description="Helical" evidence="7">
    <location>
        <begin position="279"/>
        <end position="305"/>
    </location>
</feature>
<feature type="transmembrane region" description="Helical" evidence="7">
    <location>
        <begin position="136"/>
        <end position="160"/>
    </location>
</feature>
<keyword evidence="4 7" id="KW-0812">Transmembrane</keyword>
<keyword evidence="10" id="KW-1185">Reference proteome</keyword>
<dbReference type="SUPFAM" id="SSF161098">
    <property type="entry name" value="MetI-like"/>
    <property type="match status" value="1"/>
</dbReference>
<feature type="transmembrane region" description="Helical" evidence="7">
    <location>
        <begin position="172"/>
        <end position="196"/>
    </location>
</feature>
<accession>A0A0A2MLZ5</accession>
<keyword evidence="5 7" id="KW-1133">Transmembrane helix</keyword>
<comment type="subcellular location">
    <subcellularLocation>
        <location evidence="1 7">Cell membrane</location>
        <topology evidence="1 7">Multi-pass membrane protein</topology>
    </subcellularLocation>
</comment>
<organism evidence="9 10">
    <name type="scientific">Flavobacterium subsaxonicum WB 4.1-42 = DSM 21790</name>
    <dbReference type="NCBI Taxonomy" id="1121898"/>
    <lineage>
        <taxon>Bacteria</taxon>
        <taxon>Pseudomonadati</taxon>
        <taxon>Bacteroidota</taxon>
        <taxon>Flavobacteriia</taxon>
        <taxon>Flavobacteriales</taxon>
        <taxon>Flavobacteriaceae</taxon>
        <taxon>Flavobacterium</taxon>
    </lineage>
</organism>
<sequence length="358" mass="39693">MIKYLLYKTGYALLTLFGVVTVIFFLFTVLPGDPARMMLDQNENSEQLAIIKKKYGFDQPVSTQYFYYLNDLSPVSFHSTTPDDYTYLAEGKYTAAKLFTIGNTTTVLKAPYLRESFQKSGKKVTQVIGDTLPNTVVLACFAIVIAIVIGIALGVVSALYKDTRIDRTIALVSTLGMSLPSFFAAILFAWVFGFLLHKYTGLDMTGSLYEVDDFGEGSHIKWKNIILPAIVLGIRPLGVVIQLMRNSLLEVMGQDYIRTARAKGLSELNIIRRHALKNALNPVVTAISGWFASMLAGAVFVEYIFGWNGLGKEVVEALNTLDLPIIMGSVLVIAATFVVINILVDIIYAWLDPRIRLE</sequence>
<gene>
    <name evidence="9" type="ORF">Q766_12075</name>
</gene>
<evidence type="ECO:0000256" key="2">
    <source>
        <dbReference type="ARBA" id="ARBA00022448"/>
    </source>
</evidence>
<feature type="transmembrane region" description="Helical" evidence="7">
    <location>
        <begin position="325"/>
        <end position="351"/>
    </location>
</feature>
<dbReference type="eggNOG" id="COG0601">
    <property type="taxonomic scope" value="Bacteria"/>
</dbReference>
<reference evidence="9 10" key="1">
    <citation type="submission" date="2013-09" db="EMBL/GenBank/DDBJ databases">
        <authorList>
            <person name="Zeng Z."/>
            <person name="Chen C."/>
        </authorList>
    </citation>
    <scope>NUCLEOTIDE SEQUENCE [LARGE SCALE GENOMIC DNA]</scope>
    <source>
        <strain evidence="9 10">WB 4.1-42</strain>
    </source>
</reference>
<dbReference type="InterPro" id="IPR045621">
    <property type="entry name" value="BPD_transp_1_N"/>
</dbReference>
<evidence type="ECO:0000256" key="7">
    <source>
        <dbReference type="RuleBase" id="RU363032"/>
    </source>
</evidence>
<dbReference type="PROSITE" id="PS50928">
    <property type="entry name" value="ABC_TM1"/>
    <property type="match status" value="1"/>
</dbReference>
<comment type="similarity">
    <text evidence="7">Belongs to the binding-protein-dependent transport system permease family.</text>
</comment>
<evidence type="ECO:0000313" key="9">
    <source>
        <dbReference type="EMBL" id="KGO92513.1"/>
    </source>
</evidence>
<dbReference type="CDD" id="cd06261">
    <property type="entry name" value="TM_PBP2"/>
    <property type="match status" value="1"/>
</dbReference>
<evidence type="ECO:0000313" key="10">
    <source>
        <dbReference type="Proteomes" id="UP000030111"/>
    </source>
</evidence>
<evidence type="ECO:0000256" key="3">
    <source>
        <dbReference type="ARBA" id="ARBA00022475"/>
    </source>
</evidence>
<dbReference type="STRING" id="1121898.GCA_000422725_03487"/>
<dbReference type="GO" id="GO:0005886">
    <property type="term" value="C:plasma membrane"/>
    <property type="evidence" value="ECO:0007669"/>
    <property type="project" value="UniProtKB-SubCell"/>
</dbReference>
<comment type="caution">
    <text evidence="9">The sequence shown here is derived from an EMBL/GenBank/DDBJ whole genome shotgun (WGS) entry which is preliminary data.</text>
</comment>
<dbReference type="Gene3D" id="1.10.3720.10">
    <property type="entry name" value="MetI-like"/>
    <property type="match status" value="1"/>
</dbReference>
<protein>
    <submittedName>
        <fullName evidence="9">ABC transporter permease</fullName>
    </submittedName>
</protein>
<dbReference type="GO" id="GO:0055085">
    <property type="term" value="P:transmembrane transport"/>
    <property type="evidence" value="ECO:0007669"/>
    <property type="project" value="InterPro"/>
</dbReference>
<dbReference type="PANTHER" id="PTHR43163:SF6">
    <property type="entry name" value="DIPEPTIDE TRANSPORT SYSTEM PERMEASE PROTEIN DPPB-RELATED"/>
    <property type="match status" value="1"/>
</dbReference>